<comment type="caution">
    <text evidence="2">The sequence shown here is derived from an EMBL/GenBank/DDBJ whole genome shotgun (WGS) entry which is preliminary data.</text>
</comment>
<sequence>MRKNEWIRAALLGIASGLIGVALFVVMLNFVGKEEVKEETLPVQQELVEEVNASFYASQHGLFSSKEGAEQFIAVNPLLNKAAIIEIDNQFFVWSALATNKQTAALMPSAFFKQLSIVAGCTEATIQRLPEILMDEKYLKNYFDQAPKEGEVPADWGEILTAVSSLSDDINVMRLHLFTHYYGANDCLKIEF</sequence>
<dbReference type="EMBL" id="JARSFG010000010">
    <property type="protein sequence ID" value="MEC1178352.1"/>
    <property type="molecule type" value="Genomic_DNA"/>
</dbReference>
<evidence type="ECO:0000313" key="3">
    <source>
        <dbReference type="Proteomes" id="UP001344888"/>
    </source>
</evidence>
<name>A0AAW9NKX9_9BACL</name>
<keyword evidence="1" id="KW-0472">Membrane</keyword>
<feature type="transmembrane region" description="Helical" evidence="1">
    <location>
        <begin position="6"/>
        <end position="31"/>
    </location>
</feature>
<proteinExistence type="predicted"/>
<dbReference type="AlphaFoldDB" id="A0AAW9NKX9"/>
<evidence type="ECO:0000313" key="2">
    <source>
        <dbReference type="EMBL" id="MEC1178352.1"/>
    </source>
</evidence>
<keyword evidence="1" id="KW-1133">Transmembrane helix</keyword>
<accession>A0AAW9NKX9</accession>
<organism evidence="2 3">
    <name type="scientific">Metasolibacillus meyeri</name>
    <dbReference type="NCBI Taxonomy" id="1071052"/>
    <lineage>
        <taxon>Bacteria</taxon>
        <taxon>Bacillati</taxon>
        <taxon>Bacillota</taxon>
        <taxon>Bacilli</taxon>
        <taxon>Bacillales</taxon>
        <taxon>Caryophanaceae</taxon>
        <taxon>Metasolibacillus</taxon>
    </lineage>
</organism>
<gene>
    <name evidence="2" type="ORF">P9B03_07660</name>
</gene>
<reference evidence="2 3" key="1">
    <citation type="submission" date="2023-03" db="EMBL/GenBank/DDBJ databases">
        <title>Bacillus Genome Sequencing.</title>
        <authorList>
            <person name="Dunlap C."/>
        </authorList>
    </citation>
    <scope>NUCLEOTIDE SEQUENCE [LARGE SCALE GENOMIC DNA]</scope>
    <source>
        <strain evidence="2 3">B-59205</strain>
    </source>
</reference>
<dbReference type="RefSeq" id="WP_326122877.1">
    <property type="nucleotide sequence ID" value="NZ_JARSFG010000010.1"/>
</dbReference>
<keyword evidence="1" id="KW-0812">Transmembrane</keyword>
<evidence type="ECO:0000256" key="1">
    <source>
        <dbReference type="SAM" id="Phobius"/>
    </source>
</evidence>
<dbReference type="Proteomes" id="UP001344888">
    <property type="component" value="Unassembled WGS sequence"/>
</dbReference>
<protein>
    <submittedName>
        <fullName evidence="2">Uncharacterized protein</fullName>
    </submittedName>
</protein>
<keyword evidence="3" id="KW-1185">Reference proteome</keyword>